<gene>
    <name evidence="10" type="ORF">Zmor_021868</name>
</gene>
<keyword evidence="3" id="KW-1003">Cell membrane</keyword>
<feature type="transmembrane region" description="Helical" evidence="8">
    <location>
        <begin position="413"/>
        <end position="432"/>
    </location>
</feature>
<evidence type="ECO:0000313" key="10">
    <source>
        <dbReference type="EMBL" id="KAJ3650164.1"/>
    </source>
</evidence>
<evidence type="ECO:0000256" key="4">
    <source>
        <dbReference type="ARBA" id="ARBA00022597"/>
    </source>
</evidence>
<feature type="transmembrane region" description="Helical" evidence="8">
    <location>
        <begin position="345"/>
        <end position="369"/>
    </location>
</feature>
<comment type="caution">
    <text evidence="10">The sequence shown here is derived from an EMBL/GenBank/DDBJ whole genome shotgun (WGS) entry which is preliminary data.</text>
</comment>
<evidence type="ECO:0000256" key="6">
    <source>
        <dbReference type="ARBA" id="ARBA00022989"/>
    </source>
</evidence>
<keyword evidence="4" id="KW-0762">Sugar transport</keyword>
<dbReference type="Gene3D" id="1.20.1250.20">
    <property type="entry name" value="MFS general substrate transporter like domains"/>
    <property type="match status" value="1"/>
</dbReference>
<keyword evidence="2" id="KW-0813">Transport</keyword>
<dbReference type="EMBL" id="JALNTZ010000006">
    <property type="protein sequence ID" value="KAJ3650164.1"/>
    <property type="molecule type" value="Genomic_DNA"/>
</dbReference>
<dbReference type="InterPro" id="IPR036259">
    <property type="entry name" value="MFS_trans_sf"/>
</dbReference>
<keyword evidence="7 8" id="KW-0472">Membrane</keyword>
<dbReference type="AlphaFoldDB" id="A0AA38I779"/>
<dbReference type="Pfam" id="PF00083">
    <property type="entry name" value="Sugar_tr"/>
    <property type="match status" value="1"/>
</dbReference>
<dbReference type="PANTHER" id="PTHR48021:SF46">
    <property type="entry name" value="MAJOR FACILITATOR SUPERFAMILY (MFS) PROFILE DOMAIN-CONTAINING PROTEIN"/>
    <property type="match status" value="1"/>
</dbReference>
<dbReference type="PROSITE" id="PS00217">
    <property type="entry name" value="SUGAR_TRANSPORT_2"/>
    <property type="match status" value="1"/>
</dbReference>
<dbReference type="PROSITE" id="PS00216">
    <property type="entry name" value="SUGAR_TRANSPORT_1"/>
    <property type="match status" value="1"/>
</dbReference>
<organism evidence="10 11">
    <name type="scientific">Zophobas morio</name>
    <dbReference type="NCBI Taxonomy" id="2755281"/>
    <lineage>
        <taxon>Eukaryota</taxon>
        <taxon>Metazoa</taxon>
        <taxon>Ecdysozoa</taxon>
        <taxon>Arthropoda</taxon>
        <taxon>Hexapoda</taxon>
        <taxon>Insecta</taxon>
        <taxon>Pterygota</taxon>
        <taxon>Neoptera</taxon>
        <taxon>Endopterygota</taxon>
        <taxon>Coleoptera</taxon>
        <taxon>Polyphaga</taxon>
        <taxon>Cucujiformia</taxon>
        <taxon>Tenebrionidae</taxon>
        <taxon>Zophobas</taxon>
    </lineage>
</organism>
<evidence type="ECO:0000259" key="9">
    <source>
        <dbReference type="PROSITE" id="PS50850"/>
    </source>
</evidence>
<comment type="subcellular location">
    <subcellularLocation>
        <location evidence="1">Cell membrane</location>
        <topology evidence="1">Multi-pass membrane protein</topology>
    </subcellularLocation>
</comment>
<evidence type="ECO:0000256" key="8">
    <source>
        <dbReference type="SAM" id="Phobius"/>
    </source>
</evidence>
<dbReference type="InterPro" id="IPR020846">
    <property type="entry name" value="MFS_dom"/>
</dbReference>
<dbReference type="Proteomes" id="UP001168821">
    <property type="component" value="Unassembled WGS sequence"/>
</dbReference>
<keyword evidence="5 8" id="KW-0812">Transmembrane</keyword>
<feature type="transmembrane region" description="Helical" evidence="8">
    <location>
        <begin position="81"/>
        <end position="98"/>
    </location>
</feature>
<evidence type="ECO:0000256" key="7">
    <source>
        <dbReference type="ARBA" id="ARBA00023136"/>
    </source>
</evidence>
<proteinExistence type="predicted"/>
<reference evidence="10" key="1">
    <citation type="journal article" date="2023" name="G3 (Bethesda)">
        <title>Whole genome assemblies of Zophobas morio and Tenebrio molitor.</title>
        <authorList>
            <person name="Kaur S."/>
            <person name="Stinson S.A."/>
            <person name="diCenzo G.C."/>
        </authorList>
    </citation>
    <scope>NUCLEOTIDE SEQUENCE</scope>
    <source>
        <strain evidence="10">QUZm001</strain>
    </source>
</reference>
<dbReference type="PROSITE" id="PS50850">
    <property type="entry name" value="MFS"/>
    <property type="match status" value="1"/>
</dbReference>
<accession>A0AA38I779</accession>
<feature type="transmembrane region" description="Helical" evidence="8">
    <location>
        <begin position="283"/>
        <end position="304"/>
    </location>
</feature>
<dbReference type="InterPro" id="IPR050549">
    <property type="entry name" value="MFS_Trehalose_Transporter"/>
</dbReference>
<feature type="transmembrane region" description="Helical" evidence="8">
    <location>
        <begin position="110"/>
        <end position="127"/>
    </location>
</feature>
<protein>
    <recommendedName>
        <fullName evidence="9">Major facilitator superfamily (MFS) profile domain-containing protein</fullName>
    </recommendedName>
</protein>
<evidence type="ECO:0000313" key="11">
    <source>
        <dbReference type="Proteomes" id="UP001168821"/>
    </source>
</evidence>
<evidence type="ECO:0000256" key="2">
    <source>
        <dbReference type="ARBA" id="ARBA00022448"/>
    </source>
</evidence>
<dbReference type="InterPro" id="IPR005829">
    <property type="entry name" value="Sugar_transporter_CS"/>
</dbReference>
<keyword evidence="6 8" id="KW-1133">Transmembrane helix</keyword>
<dbReference type="SUPFAM" id="SSF103473">
    <property type="entry name" value="MFS general substrate transporter"/>
    <property type="match status" value="1"/>
</dbReference>
<feature type="transmembrane region" description="Helical" evidence="8">
    <location>
        <begin position="139"/>
        <end position="161"/>
    </location>
</feature>
<dbReference type="InterPro" id="IPR005828">
    <property type="entry name" value="MFS_sugar_transport-like"/>
</dbReference>
<feature type="transmembrane region" description="Helical" evidence="8">
    <location>
        <begin position="167"/>
        <end position="184"/>
    </location>
</feature>
<evidence type="ECO:0000256" key="1">
    <source>
        <dbReference type="ARBA" id="ARBA00004651"/>
    </source>
</evidence>
<dbReference type="FunFam" id="1.20.1250.20:FF:000218">
    <property type="entry name" value="facilitated trehalose transporter Tret1"/>
    <property type="match status" value="1"/>
</dbReference>
<sequence>MKKTQFLLQFLATFSALLSILSSGIHEAWTSVYIPKLLNGTDSIRVSSSEGSYITVSLGIGGLIGCVVAYFISDNFGRKKTILVTCIPFFVSSILLAYAKSVPIFCLSRLISGIASGMAFAVIPHYLGEIADPEIRGTLGTMVPIFNLIGFLFINTVGYYVSITTSSLITSVIPFILLLSFVWMPESPYYLIMIGQSDAAEKSLRQLKGKKDVSQELNDLNDTVLTQMKRKGKLSELFTKKSNQRALFMVFILLNGKQWTGIGPIDAYAQLIFQQMFETLSPLLITLVYYLTRFGMVIVSSFLVDKVGRRPVLIISFIGSAITLFLLALFLYIKSNTSIDTTNYGFLPIIFLEGFAIFYSFLTSVPLSILGELFPMNVKSFASIFYEVYLYGITLIVIKCFQVLSDNFGMESSFFIFAMSCLIHLVLVYKYVIETKGRSLEEIQKYLHSA</sequence>
<evidence type="ECO:0000256" key="3">
    <source>
        <dbReference type="ARBA" id="ARBA00022475"/>
    </source>
</evidence>
<feature type="domain" description="Major facilitator superfamily (MFS) profile" evidence="9">
    <location>
        <begin position="8"/>
        <end position="436"/>
    </location>
</feature>
<feature type="transmembrane region" description="Helical" evidence="8">
    <location>
        <begin position="381"/>
        <end position="401"/>
    </location>
</feature>
<name>A0AA38I779_9CUCU</name>
<feature type="transmembrane region" description="Helical" evidence="8">
    <location>
        <begin position="310"/>
        <end position="333"/>
    </location>
</feature>
<dbReference type="PANTHER" id="PTHR48021">
    <property type="match status" value="1"/>
</dbReference>
<feature type="transmembrane region" description="Helical" evidence="8">
    <location>
        <begin position="54"/>
        <end position="72"/>
    </location>
</feature>
<dbReference type="GO" id="GO:0022857">
    <property type="term" value="F:transmembrane transporter activity"/>
    <property type="evidence" value="ECO:0007669"/>
    <property type="project" value="InterPro"/>
</dbReference>
<evidence type="ECO:0000256" key="5">
    <source>
        <dbReference type="ARBA" id="ARBA00022692"/>
    </source>
</evidence>
<dbReference type="GO" id="GO:0005886">
    <property type="term" value="C:plasma membrane"/>
    <property type="evidence" value="ECO:0007669"/>
    <property type="project" value="UniProtKB-SubCell"/>
</dbReference>
<keyword evidence="11" id="KW-1185">Reference proteome</keyword>